<evidence type="ECO:0000259" key="2">
    <source>
        <dbReference type="Pfam" id="PF20434"/>
    </source>
</evidence>
<evidence type="ECO:0000256" key="1">
    <source>
        <dbReference type="ARBA" id="ARBA00022801"/>
    </source>
</evidence>
<dbReference type="Pfam" id="PF20434">
    <property type="entry name" value="BD-FAE"/>
    <property type="match status" value="1"/>
</dbReference>
<dbReference type="PANTHER" id="PTHR48081:SF33">
    <property type="entry name" value="KYNURENINE FORMAMIDASE"/>
    <property type="match status" value="1"/>
</dbReference>
<dbReference type="Gene3D" id="3.40.50.1820">
    <property type="entry name" value="alpha/beta hydrolase"/>
    <property type="match status" value="1"/>
</dbReference>
<keyword evidence="4" id="KW-1185">Reference proteome</keyword>
<name>A0A6C2YQ07_9BACT</name>
<dbReference type="EMBL" id="LR593887">
    <property type="protein sequence ID" value="VTS03403.1"/>
    <property type="molecule type" value="Genomic_DNA"/>
</dbReference>
<proteinExistence type="predicted"/>
<accession>A0A6C2YQ07</accession>
<protein>
    <recommendedName>
        <fullName evidence="2">BD-FAE-like domain-containing protein</fullName>
    </recommendedName>
</protein>
<dbReference type="AlphaFoldDB" id="A0A6C2YQ07"/>
<dbReference type="KEGG" id="tim:GMBLW1_08550"/>
<gene>
    <name evidence="3" type="ORF">GMBLW1_08550</name>
</gene>
<reference evidence="3" key="1">
    <citation type="submission" date="2019-04" db="EMBL/GenBank/DDBJ databases">
        <authorList>
            <consortium name="Science for Life Laboratories"/>
        </authorList>
    </citation>
    <scope>NUCLEOTIDE SEQUENCE</scope>
    <source>
        <strain evidence="3">MBLW1</strain>
    </source>
</reference>
<dbReference type="FunCoup" id="A0A6C2YQ07">
    <property type="interactions" value="318"/>
</dbReference>
<dbReference type="EMBL" id="LR586016">
    <property type="protein sequence ID" value="VIP03105.1"/>
    <property type="molecule type" value="Genomic_DNA"/>
</dbReference>
<sequence length="289" mass="32259">MMKWVYGLVIMLSTSSVVWAEVPSKLKVVQHQKSIPYRSDDAADREKHCLDVFYPKDQKNVPVLFFVHGGAWRSGNKEMYAKIGEVFAARGLVTVIPNYRLSPKVKHPGHIEDVCDALKWTIENIEKYGGNRKQIFVSGHSAGGHLVALLATNPTYLQAKKLTVEAIRGVIPISGVYSILPIGLFTTVFGSDSQLMRDVSPLEQVRAGLPPFLILYGDADFPTCDLVSQAFQKRLLEKKVQAECCEIAKRDHIEIIRNAMLGDDPIVTKILSFIREKGEPPLKKNLSSQ</sequence>
<dbReference type="InterPro" id="IPR050300">
    <property type="entry name" value="GDXG_lipolytic_enzyme"/>
</dbReference>
<dbReference type="GO" id="GO:0004061">
    <property type="term" value="F:arylformamidase activity"/>
    <property type="evidence" value="ECO:0007669"/>
    <property type="project" value="TreeGrafter"/>
</dbReference>
<organism evidence="3">
    <name type="scientific">Tuwongella immobilis</name>
    <dbReference type="NCBI Taxonomy" id="692036"/>
    <lineage>
        <taxon>Bacteria</taxon>
        <taxon>Pseudomonadati</taxon>
        <taxon>Planctomycetota</taxon>
        <taxon>Planctomycetia</taxon>
        <taxon>Gemmatales</taxon>
        <taxon>Gemmataceae</taxon>
        <taxon>Tuwongella</taxon>
    </lineage>
</organism>
<evidence type="ECO:0000313" key="3">
    <source>
        <dbReference type="EMBL" id="VIP03105.1"/>
    </source>
</evidence>
<dbReference type="InterPro" id="IPR029058">
    <property type="entry name" value="AB_hydrolase_fold"/>
</dbReference>
<dbReference type="Proteomes" id="UP000464378">
    <property type="component" value="Chromosome"/>
</dbReference>
<dbReference type="RefSeq" id="WP_162658207.1">
    <property type="nucleotide sequence ID" value="NZ_LR593887.1"/>
</dbReference>
<feature type="domain" description="BD-FAE-like" evidence="2">
    <location>
        <begin position="50"/>
        <end position="222"/>
    </location>
</feature>
<keyword evidence="1 3" id="KW-0378">Hydrolase</keyword>
<dbReference type="PANTHER" id="PTHR48081">
    <property type="entry name" value="AB HYDROLASE SUPERFAMILY PROTEIN C4A8.06C"/>
    <property type="match status" value="1"/>
</dbReference>
<dbReference type="SUPFAM" id="SSF53474">
    <property type="entry name" value="alpha/beta-Hydrolases"/>
    <property type="match status" value="1"/>
</dbReference>
<dbReference type="InParanoid" id="A0A6C2YQ07"/>
<dbReference type="InterPro" id="IPR049492">
    <property type="entry name" value="BD-FAE-like_dom"/>
</dbReference>
<evidence type="ECO:0000313" key="4">
    <source>
        <dbReference type="Proteomes" id="UP000464378"/>
    </source>
</evidence>